<dbReference type="NCBIfam" id="TIGR01352">
    <property type="entry name" value="tonB_Cterm"/>
    <property type="match status" value="1"/>
</dbReference>
<evidence type="ECO:0000259" key="7">
    <source>
        <dbReference type="PROSITE" id="PS52015"/>
    </source>
</evidence>
<evidence type="ECO:0000256" key="3">
    <source>
        <dbReference type="ARBA" id="ARBA00022989"/>
    </source>
</evidence>
<comment type="caution">
    <text evidence="8">The sequence shown here is derived from an EMBL/GenBank/DDBJ whole genome shotgun (WGS) entry which is preliminary data.</text>
</comment>
<keyword evidence="2 5" id="KW-0812">Transmembrane</keyword>
<dbReference type="InterPro" id="IPR052173">
    <property type="entry name" value="Beta-lactam_resp_regulator"/>
</dbReference>
<gene>
    <name evidence="8" type="ORF">H9645_08335</name>
</gene>
<dbReference type="InterPro" id="IPR008756">
    <property type="entry name" value="Peptidase_M56"/>
</dbReference>
<comment type="subcellular location">
    <subcellularLocation>
        <location evidence="5">Cell inner membrane</location>
        <topology evidence="5">Single-pass membrane protein</topology>
        <orientation evidence="5">Periplasmic side</orientation>
    </subcellularLocation>
    <subcellularLocation>
        <location evidence="1">Membrane</location>
        <topology evidence="1">Single-pass membrane protein</topology>
    </subcellularLocation>
</comment>
<reference evidence="8 9" key="1">
    <citation type="submission" date="2020-08" db="EMBL/GenBank/DDBJ databases">
        <title>A Genomic Blueprint of the Chicken Gut Microbiome.</title>
        <authorList>
            <person name="Gilroy R."/>
            <person name="Ravi A."/>
            <person name="Getino M."/>
            <person name="Pursley I."/>
            <person name="Horton D.L."/>
            <person name="Alikhan N.-F."/>
            <person name="Baker D."/>
            <person name="Gharbi K."/>
            <person name="Hall N."/>
            <person name="Watson M."/>
            <person name="Adriaenssens E.M."/>
            <person name="Foster-Nyarko E."/>
            <person name="Jarju S."/>
            <person name="Secka A."/>
            <person name="Antonio M."/>
            <person name="Oren A."/>
            <person name="Chaudhuri R."/>
            <person name="La Ragione R.M."/>
            <person name="Hildebrand F."/>
            <person name="Pallen M.J."/>
        </authorList>
    </citation>
    <scope>NUCLEOTIDE SEQUENCE [LARGE SCALE GENOMIC DNA]</scope>
    <source>
        <strain evidence="8 9">Sa2BVA3</strain>
    </source>
</reference>
<organism evidence="8 9">
    <name type="scientific">Luteimonas colneyensis</name>
    <dbReference type="NCBI Taxonomy" id="2762230"/>
    <lineage>
        <taxon>Bacteria</taxon>
        <taxon>Pseudomonadati</taxon>
        <taxon>Pseudomonadota</taxon>
        <taxon>Gammaproteobacteria</taxon>
        <taxon>Lysobacterales</taxon>
        <taxon>Lysobacteraceae</taxon>
        <taxon>Luteimonas</taxon>
    </lineage>
</organism>
<comment type="similarity">
    <text evidence="5">Belongs to the TonB family.</text>
</comment>
<name>A0ABR8UKC2_9GAMM</name>
<dbReference type="EMBL" id="JACSQJ010000003">
    <property type="protein sequence ID" value="MBD7988034.1"/>
    <property type="molecule type" value="Genomic_DNA"/>
</dbReference>
<feature type="transmembrane region" description="Helical" evidence="5">
    <location>
        <begin position="40"/>
        <end position="58"/>
    </location>
</feature>
<keyword evidence="5" id="KW-1003">Cell membrane</keyword>
<accession>A0ABR8UKC2</accession>
<keyword evidence="5" id="KW-0653">Protein transport</keyword>
<keyword evidence="5" id="KW-0997">Cell inner membrane</keyword>
<dbReference type="PANTHER" id="PTHR34978">
    <property type="entry name" value="POSSIBLE SENSOR-TRANSDUCER PROTEIN BLAR"/>
    <property type="match status" value="1"/>
</dbReference>
<evidence type="ECO:0000256" key="4">
    <source>
        <dbReference type="ARBA" id="ARBA00023136"/>
    </source>
</evidence>
<feature type="region of interest" description="Disordered" evidence="6">
    <location>
        <begin position="304"/>
        <end position="375"/>
    </location>
</feature>
<evidence type="ECO:0000256" key="6">
    <source>
        <dbReference type="SAM" id="MobiDB-lite"/>
    </source>
</evidence>
<dbReference type="PROSITE" id="PS52015">
    <property type="entry name" value="TONB_CTD"/>
    <property type="match status" value="1"/>
</dbReference>
<dbReference type="Pfam" id="PF03544">
    <property type="entry name" value="TonB_C"/>
    <property type="match status" value="1"/>
</dbReference>
<dbReference type="PANTHER" id="PTHR34978:SF3">
    <property type="entry name" value="SLR0241 PROTEIN"/>
    <property type="match status" value="1"/>
</dbReference>
<sequence length="488" mass="50713">MSAAEAVLRWLVEGSLATGAAALLVLALRRPLRRAFGARVAYSAWALVPLALLVTLLPRPEAGQLLAPALAALHPGALLVVPEQVAPAAASADGPGWASVLAAVWLLGAVAVAWRFAGQQRRFVAALGRLEPDAEGHWRGDGVEGPAVVGAWRPRIVLPLAFEQRHGCEEAVLVIAHERAHLARGDTRANLLAVALRCLQWFNPVLHLAERRFRLDQELACDATVLARHPHARRSYAAAMLNVQLAVPGLPVGCHWQSSQSLKERIQMLKQPQPGALRRRTGLLVLGAVLAGSSYAAWAVRPAAPPPPATPSTPVAAAMSAATKAPVPPPAPAAPPAPPMPTAPAAPPVPSAPPPPPPPPPPPAPPAPAPAAPGHVLPTAIAATSGPSAINRTPPPKYPAEAAAAEVDGRVILKLLVRTDGTVKDVVVERSEPAGVFDAATVEAARMWTFDPATEDGRPVERWVRVPVDFRSSEDEAVAPAPGGGSGA</sequence>
<dbReference type="Proteomes" id="UP000647183">
    <property type="component" value="Unassembled WGS sequence"/>
</dbReference>
<proteinExistence type="inferred from homology"/>
<feature type="compositionally biased region" description="Pro residues" evidence="6">
    <location>
        <begin position="326"/>
        <end position="371"/>
    </location>
</feature>
<feature type="domain" description="TonB C-terminal" evidence="7">
    <location>
        <begin position="383"/>
        <end position="479"/>
    </location>
</feature>
<keyword evidence="4 5" id="KW-0472">Membrane</keyword>
<dbReference type="SUPFAM" id="SSF74653">
    <property type="entry name" value="TolA/TonB C-terminal domain"/>
    <property type="match status" value="1"/>
</dbReference>
<evidence type="ECO:0000256" key="2">
    <source>
        <dbReference type="ARBA" id="ARBA00022692"/>
    </source>
</evidence>
<keyword evidence="5" id="KW-0735">Signal-anchor</keyword>
<comment type="caution">
    <text evidence="5">Lacks conserved residue(s) required for the propagation of feature annotation.</text>
</comment>
<protein>
    <recommendedName>
        <fullName evidence="5">Protein TonB</fullName>
    </recommendedName>
</protein>
<evidence type="ECO:0000313" key="9">
    <source>
        <dbReference type="Proteomes" id="UP000647183"/>
    </source>
</evidence>
<keyword evidence="5" id="KW-0813">Transport</keyword>
<feature type="transmembrane region" description="Helical" evidence="5">
    <location>
        <begin position="6"/>
        <end position="28"/>
    </location>
</feature>
<feature type="compositionally biased region" description="Low complexity" evidence="6">
    <location>
        <begin position="312"/>
        <end position="325"/>
    </location>
</feature>
<dbReference type="PRINTS" id="PR01374">
    <property type="entry name" value="TONBPROTEIN"/>
</dbReference>
<dbReference type="Gene3D" id="3.30.1150.10">
    <property type="match status" value="1"/>
</dbReference>
<dbReference type="InterPro" id="IPR003538">
    <property type="entry name" value="TonB"/>
</dbReference>
<keyword evidence="3 5" id="KW-1133">Transmembrane helix</keyword>
<feature type="transmembrane region" description="Helical" evidence="5">
    <location>
        <begin position="97"/>
        <end position="117"/>
    </location>
</feature>
<dbReference type="InterPro" id="IPR037682">
    <property type="entry name" value="TonB_C"/>
</dbReference>
<feature type="transmembrane region" description="Helical" evidence="5">
    <location>
        <begin position="281"/>
        <end position="300"/>
    </location>
</feature>
<keyword evidence="9" id="KW-1185">Reference proteome</keyword>
<evidence type="ECO:0000313" key="8">
    <source>
        <dbReference type="EMBL" id="MBD7988034.1"/>
    </source>
</evidence>
<evidence type="ECO:0000256" key="5">
    <source>
        <dbReference type="RuleBase" id="RU362123"/>
    </source>
</evidence>
<dbReference type="InterPro" id="IPR006260">
    <property type="entry name" value="TonB/TolA_C"/>
</dbReference>
<dbReference type="Pfam" id="PF05569">
    <property type="entry name" value="Peptidase_M56"/>
    <property type="match status" value="1"/>
</dbReference>
<dbReference type="RefSeq" id="WP_191729229.1">
    <property type="nucleotide sequence ID" value="NZ_JACSQJ010000003.1"/>
</dbReference>
<comment type="function">
    <text evidence="5">Interacts with outer membrane receptor proteins that carry out high-affinity binding and energy dependent uptake into the periplasmic space of specific substrates. It could act to transduce energy from the cytoplasmic membrane to specific energy-requiring processes in the outer membrane, resulting in the release into the periplasm of ligands bound by these outer membrane proteins.</text>
</comment>
<evidence type="ECO:0000256" key="1">
    <source>
        <dbReference type="ARBA" id="ARBA00004167"/>
    </source>
</evidence>
<dbReference type="CDD" id="cd07341">
    <property type="entry name" value="M56_BlaR1_MecR1_like"/>
    <property type="match status" value="1"/>
</dbReference>